<dbReference type="EMBL" id="BK014890">
    <property type="protein sequence ID" value="DAD80900.1"/>
    <property type="molecule type" value="Genomic_DNA"/>
</dbReference>
<name>A0A8S5MFB3_9CAUD</name>
<organism evidence="1">
    <name type="scientific">Siphoviridae sp. ct1Zj2</name>
    <dbReference type="NCBI Taxonomy" id="2826272"/>
    <lineage>
        <taxon>Viruses</taxon>
        <taxon>Duplodnaviria</taxon>
        <taxon>Heunggongvirae</taxon>
        <taxon>Uroviricota</taxon>
        <taxon>Caudoviricetes</taxon>
    </lineage>
</organism>
<accession>A0A8S5MFB3</accession>
<sequence length="99" mass="11747">MKIPWQTGAYTEPAPDQYVVLVPLSDTFDIMADNRPQFDMQAVRLSVFSKGNYNLIKNQLVRILLDSDFFLSDRRYLDYDNETGYHQYVLDVEKHYEME</sequence>
<reference evidence="1" key="1">
    <citation type="journal article" date="2021" name="Proc. Natl. Acad. Sci. U.S.A.">
        <title>A Catalog of Tens of Thousands of Viruses from Human Metagenomes Reveals Hidden Associations with Chronic Diseases.</title>
        <authorList>
            <person name="Tisza M.J."/>
            <person name="Buck C.B."/>
        </authorList>
    </citation>
    <scope>NUCLEOTIDE SEQUENCE</scope>
    <source>
        <strain evidence="1">Ct1Zj2</strain>
    </source>
</reference>
<proteinExistence type="predicted"/>
<evidence type="ECO:0000313" key="1">
    <source>
        <dbReference type="EMBL" id="DAD80900.1"/>
    </source>
</evidence>
<protein>
    <submittedName>
        <fullName evidence="1">Uncharacterized protein</fullName>
    </submittedName>
</protein>